<evidence type="ECO:0008006" key="5">
    <source>
        <dbReference type="Google" id="ProtNLM"/>
    </source>
</evidence>
<sequence length="135" mass="14881">MGVFPDVVQMMVERISQLPDAPLVVKALPVDWREQLPVVHVTPGGGTQGFLERVTRINVDVYAAYPPDEGSESAEVLAERIHEFLVPRVGFASCIETTEGFADEVECDPIPTTIPYQIDDVALVSATYHVTTRQQ</sequence>
<protein>
    <recommendedName>
        <fullName evidence="5">Tail terminator</fullName>
    </recommendedName>
</protein>
<organism evidence="2 3">
    <name type="scientific">Mobiluncus mulieris</name>
    <dbReference type="NCBI Taxonomy" id="2052"/>
    <lineage>
        <taxon>Bacteria</taxon>
        <taxon>Bacillati</taxon>
        <taxon>Actinomycetota</taxon>
        <taxon>Actinomycetes</taxon>
        <taxon>Actinomycetales</taxon>
        <taxon>Actinomycetaceae</taxon>
        <taxon>Mobiluncus</taxon>
    </lineage>
</organism>
<comment type="caution">
    <text evidence="2">The sequence shown here is derived from an EMBL/GenBank/DDBJ whole genome shotgun (WGS) entry which is preliminary data.</text>
</comment>
<dbReference type="RefSeq" id="WP_114990556.1">
    <property type="nucleotide sequence ID" value="NZ_JABCUR010000002.1"/>
</dbReference>
<gene>
    <name evidence="2" type="ORF">HHJ77_02395</name>
    <name evidence="1" type="ORF">HHJ78_03360</name>
</gene>
<dbReference type="Proteomes" id="UP000578252">
    <property type="component" value="Unassembled WGS sequence"/>
</dbReference>
<accession>A0A378PFS8</accession>
<dbReference type="EMBL" id="JABCUR010000002">
    <property type="protein sequence ID" value="NMW64590.1"/>
    <property type="molecule type" value="Genomic_DNA"/>
</dbReference>
<reference evidence="3 4" key="1">
    <citation type="submission" date="2020-04" db="EMBL/GenBank/DDBJ databases">
        <title>Antimicrobial susceptibility and clonality of vaginal-derived multi-drug resistant Mobiluncus isolates in China.</title>
        <authorList>
            <person name="Zhang X."/>
        </authorList>
    </citation>
    <scope>NUCLEOTIDE SEQUENCE [LARGE SCALE GENOMIC DNA]</scope>
    <source>
        <strain evidence="2 3">12</strain>
        <strain evidence="1 4">13</strain>
    </source>
</reference>
<evidence type="ECO:0000313" key="1">
    <source>
        <dbReference type="EMBL" id="NMW64590.1"/>
    </source>
</evidence>
<evidence type="ECO:0000313" key="2">
    <source>
        <dbReference type="EMBL" id="NMX02812.1"/>
    </source>
</evidence>
<evidence type="ECO:0000313" key="3">
    <source>
        <dbReference type="Proteomes" id="UP000575397"/>
    </source>
</evidence>
<name>A0A378PFS8_9ACTO</name>
<evidence type="ECO:0000313" key="4">
    <source>
        <dbReference type="Proteomes" id="UP000578252"/>
    </source>
</evidence>
<dbReference type="EMBL" id="JABCUS010000004">
    <property type="protein sequence ID" value="NMX02812.1"/>
    <property type="molecule type" value="Genomic_DNA"/>
</dbReference>
<dbReference type="AlphaFoldDB" id="A0A378PFS8"/>
<proteinExistence type="predicted"/>
<dbReference type="Proteomes" id="UP000575397">
    <property type="component" value="Unassembled WGS sequence"/>
</dbReference>